<dbReference type="AlphaFoldDB" id="A0A0B6Y5A5"/>
<sequence length="88" mass="10336">ISIHTHRLNYIVATKHRRPSVHTHRLKYTVATKHMRPIVHKHRPTTKDTTSHTYKKNIRIPATYLQCTYLHQPTATNSTHTHISTSKH</sequence>
<proteinExistence type="predicted"/>
<organism evidence="1">
    <name type="scientific">Arion vulgaris</name>
    <dbReference type="NCBI Taxonomy" id="1028688"/>
    <lineage>
        <taxon>Eukaryota</taxon>
        <taxon>Metazoa</taxon>
        <taxon>Spiralia</taxon>
        <taxon>Lophotrochozoa</taxon>
        <taxon>Mollusca</taxon>
        <taxon>Gastropoda</taxon>
        <taxon>Heterobranchia</taxon>
        <taxon>Euthyneura</taxon>
        <taxon>Panpulmonata</taxon>
        <taxon>Eupulmonata</taxon>
        <taxon>Stylommatophora</taxon>
        <taxon>Helicina</taxon>
        <taxon>Arionoidea</taxon>
        <taxon>Arionidae</taxon>
        <taxon>Arion</taxon>
    </lineage>
</organism>
<feature type="non-terminal residue" evidence="1">
    <location>
        <position position="1"/>
    </location>
</feature>
<dbReference type="EMBL" id="HACG01004418">
    <property type="protein sequence ID" value="CEK51283.1"/>
    <property type="molecule type" value="Transcribed_RNA"/>
</dbReference>
<name>A0A0B6Y5A5_9EUPU</name>
<gene>
    <name evidence="1" type="primary">ORF13028</name>
</gene>
<protein>
    <submittedName>
        <fullName evidence="1">Uncharacterized protein</fullName>
    </submittedName>
</protein>
<reference evidence="1" key="1">
    <citation type="submission" date="2014-12" db="EMBL/GenBank/DDBJ databases">
        <title>Insight into the proteome of Arion vulgaris.</title>
        <authorList>
            <person name="Aradska J."/>
            <person name="Bulat T."/>
            <person name="Smidak R."/>
            <person name="Sarate P."/>
            <person name="Gangsoo J."/>
            <person name="Sialana F."/>
            <person name="Bilban M."/>
            <person name="Lubec G."/>
        </authorList>
    </citation>
    <scope>NUCLEOTIDE SEQUENCE</scope>
    <source>
        <tissue evidence="1">Skin</tissue>
    </source>
</reference>
<evidence type="ECO:0000313" key="1">
    <source>
        <dbReference type="EMBL" id="CEK51283.1"/>
    </source>
</evidence>
<accession>A0A0B6Y5A5</accession>